<dbReference type="PANTHER" id="PTHR42085:SF1">
    <property type="entry name" value="F-BOX DOMAIN-CONTAINING PROTEIN"/>
    <property type="match status" value="1"/>
</dbReference>
<gene>
    <name evidence="2" type="ORF">SLS58_005193</name>
</gene>
<comment type="caution">
    <text evidence="2">The sequence shown here is derived from an EMBL/GenBank/DDBJ whole genome shotgun (WGS) entry which is preliminary data.</text>
</comment>
<dbReference type="PANTHER" id="PTHR42085">
    <property type="entry name" value="F-BOX DOMAIN-CONTAINING PROTEIN"/>
    <property type="match status" value="1"/>
</dbReference>
<evidence type="ECO:0000313" key="3">
    <source>
        <dbReference type="Proteomes" id="UP001521184"/>
    </source>
</evidence>
<dbReference type="EMBL" id="JAKEKT020000030">
    <property type="protein sequence ID" value="KAL1642951.1"/>
    <property type="molecule type" value="Genomic_DNA"/>
</dbReference>
<evidence type="ECO:0000256" key="1">
    <source>
        <dbReference type="SAM" id="MobiDB-lite"/>
    </source>
</evidence>
<keyword evidence="3" id="KW-1185">Reference proteome</keyword>
<feature type="compositionally biased region" description="Basic residues" evidence="1">
    <location>
        <begin position="16"/>
        <end position="30"/>
    </location>
</feature>
<organism evidence="2 3">
    <name type="scientific">Diplodia intermedia</name>
    <dbReference type="NCBI Taxonomy" id="856260"/>
    <lineage>
        <taxon>Eukaryota</taxon>
        <taxon>Fungi</taxon>
        <taxon>Dikarya</taxon>
        <taxon>Ascomycota</taxon>
        <taxon>Pezizomycotina</taxon>
        <taxon>Dothideomycetes</taxon>
        <taxon>Dothideomycetes incertae sedis</taxon>
        <taxon>Botryosphaeriales</taxon>
        <taxon>Botryosphaeriaceae</taxon>
        <taxon>Diplodia</taxon>
    </lineage>
</organism>
<dbReference type="InterPro" id="IPR038883">
    <property type="entry name" value="AN11006-like"/>
</dbReference>
<feature type="region of interest" description="Disordered" evidence="1">
    <location>
        <begin position="175"/>
        <end position="211"/>
    </location>
</feature>
<evidence type="ECO:0000313" key="2">
    <source>
        <dbReference type="EMBL" id="KAL1642951.1"/>
    </source>
</evidence>
<feature type="region of interest" description="Disordered" evidence="1">
    <location>
        <begin position="1"/>
        <end position="30"/>
    </location>
</feature>
<protein>
    <submittedName>
        <fullName evidence="2">Uncharacterized protein</fullName>
    </submittedName>
</protein>
<accession>A0ABR3TS62</accession>
<reference evidence="2 3" key="1">
    <citation type="journal article" date="2023" name="Plant Dis.">
        <title>First Report of Diplodia intermedia Causing Canker and Dieback Diseases on Apple Trees in Canada.</title>
        <authorList>
            <person name="Ellouze W."/>
            <person name="Ilyukhin E."/>
            <person name="Sulman M."/>
            <person name="Ali S."/>
        </authorList>
    </citation>
    <scope>NUCLEOTIDE SEQUENCE [LARGE SCALE GENOMIC DNA]</scope>
    <source>
        <strain evidence="2 3">M45-28</strain>
    </source>
</reference>
<proteinExistence type="predicted"/>
<dbReference type="Proteomes" id="UP001521184">
    <property type="component" value="Unassembled WGS sequence"/>
</dbReference>
<name>A0ABR3TS62_9PEZI</name>
<feature type="compositionally biased region" description="Low complexity" evidence="1">
    <location>
        <begin position="1"/>
        <end position="15"/>
    </location>
</feature>
<feature type="compositionally biased region" description="Low complexity" evidence="1">
    <location>
        <begin position="175"/>
        <end position="191"/>
    </location>
</feature>
<sequence>MSSPTPLPKSSLLARQQRRPARQKINPKHRASVVTAACPGALLTNNCQQQNEEQHGLLSTHEFRPYSDQRQSPLLRLPSEIRLLIYSYLLPHAHDITFHPLTRKHPATGAPVASHAVQIPGIWASIGIWTALLRTCRQLHDEGADALYGGNAFHFALTSRERVWAFTPPSPASSAAAAAVGGSGDDGISSPTAADHGGGGEGEGGGLNALNTPHARGLPINTLKTAGISAAALRRMRCLTLRVEEDLARPEPFRRVQGWLRELVDRLAPHHSCCLQELRVELAAGSFRYGGFPSFTNTVFWEFVPEKNGAVARQWQFVLEPLAALRGVRLVEVRGHVDERFAAKLAGRMMGGAAGEPEAGADGDDEMEGIEYGTQTVRSGNRSVTKSMRKFYEPELDWQLEGD</sequence>
<feature type="compositionally biased region" description="Gly residues" evidence="1">
    <location>
        <begin position="196"/>
        <end position="207"/>
    </location>
</feature>